<dbReference type="InterPro" id="IPR003423">
    <property type="entry name" value="OMP_efflux"/>
</dbReference>
<organism evidence="8 9">
    <name type="scientific">Candidatus Opimibacter skivensis</name>
    <dbReference type="NCBI Taxonomy" id="2982028"/>
    <lineage>
        <taxon>Bacteria</taxon>
        <taxon>Pseudomonadati</taxon>
        <taxon>Bacteroidota</taxon>
        <taxon>Saprospiria</taxon>
        <taxon>Saprospirales</taxon>
        <taxon>Saprospiraceae</taxon>
        <taxon>Candidatus Opimibacter</taxon>
    </lineage>
</organism>
<dbReference type="SUPFAM" id="SSF56954">
    <property type="entry name" value="Outer membrane efflux proteins (OEP)"/>
    <property type="match status" value="1"/>
</dbReference>
<gene>
    <name evidence="8" type="ORF">IPP15_10390</name>
</gene>
<evidence type="ECO:0000256" key="7">
    <source>
        <dbReference type="ARBA" id="ARBA00023237"/>
    </source>
</evidence>
<dbReference type="GO" id="GO:0009279">
    <property type="term" value="C:cell outer membrane"/>
    <property type="evidence" value="ECO:0007669"/>
    <property type="project" value="UniProtKB-SubCell"/>
</dbReference>
<evidence type="ECO:0000313" key="9">
    <source>
        <dbReference type="Proteomes" id="UP000808337"/>
    </source>
</evidence>
<keyword evidence="4" id="KW-1134">Transmembrane beta strand</keyword>
<name>A0A9D7XTL3_9BACT</name>
<dbReference type="GO" id="GO:0015562">
    <property type="term" value="F:efflux transmembrane transporter activity"/>
    <property type="evidence" value="ECO:0007669"/>
    <property type="project" value="InterPro"/>
</dbReference>
<comment type="similarity">
    <text evidence="2">Belongs to the outer membrane factor (OMF) (TC 1.B.17) family.</text>
</comment>
<comment type="subcellular location">
    <subcellularLocation>
        <location evidence="1">Cell outer membrane</location>
    </subcellularLocation>
</comment>
<proteinExistence type="inferred from homology"/>
<evidence type="ECO:0000256" key="3">
    <source>
        <dbReference type="ARBA" id="ARBA00022448"/>
    </source>
</evidence>
<keyword evidence="3" id="KW-0813">Transport</keyword>
<dbReference type="GO" id="GO:0015288">
    <property type="term" value="F:porin activity"/>
    <property type="evidence" value="ECO:0007669"/>
    <property type="project" value="TreeGrafter"/>
</dbReference>
<dbReference type="PANTHER" id="PTHR30026">
    <property type="entry name" value="OUTER MEMBRANE PROTEIN TOLC"/>
    <property type="match status" value="1"/>
</dbReference>
<evidence type="ECO:0000256" key="6">
    <source>
        <dbReference type="ARBA" id="ARBA00023136"/>
    </source>
</evidence>
<dbReference type="GO" id="GO:1990281">
    <property type="term" value="C:efflux pump complex"/>
    <property type="evidence" value="ECO:0007669"/>
    <property type="project" value="TreeGrafter"/>
</dbReference>
<dbReference type="PANTHER" id="PTHR30026:SF20">
    <property type="entry name" value="OUTER MEMBRANE PROTEIN TOLC"/>
    <property type="match status" value="1"/>
</dbReference>
<comment type="caution">
    <text evidence="8">The sequence shown here is derived from an EMBL/GenBank/DDBJ whole genome shotgun (WGS) entry which is preliminary data.</text>
</comment>
<evidence type="ECO:0000256" key="1">
    <source>
        <dbReference type="ARBA" id="ARBA00004442"/>
    </source>
</evidence>
<evidence type="ECO:0000256" key="4">
    <source>
        <dbReference type="ARBA" id="ARBA00022452"/>
    </source>
</evidence>
<evidence type="ECO:0000313" key="8">
    <source>
        <dbReference type="EMBL" id="MBK9982812.1"/>
    </source>
</evidence>
<evidence type="ECO:0000256" key="2">
    <source>
        <dbReference type="ARBA" id="ARBA00007613"/>
    </source>
</evidence>
<dbReference type="Pfam" id="PF02321">
    <property type="entry name" value="OEP"/>
    <property type="match status" value="1"/>
</dbReference>
<reference evidence="8 9" key="1">
    <citation type="submission" date="2020-10" db="EMBL/GenBank/DDBJ databases">
        <title>Connecting structure to function with the recovery of over 1000 high-quality activated sludge metagenome-assembled genomes encoding full-length rRNA genes using long-read sequencing.</title>
        <authorList>
            <person name="Singleton C.M."/>
            <person name="Petriglieri F."/>
            <person name="Kristensen J.M."/>
            <person name="Kirkegaard R.H."/>
            <person name="Michaelsen T.Y."/>
            <person name="Andersen M.H."/>
            <person name="Karst S.M."/>
            <person name="Dueholm M.S."/>
            <person name="Nielsen P.H."/>
            <person name="Albertsen M."/>
        </authorList>
    </citation>
    <scope>NUCLEOTIDE SEQUENCE [LARGE SCALE GENOMIC DNA]</scope>
    <source>
        <strain evidence="8">Ribe_18-Q3-R11-54_MAXAC.273</strain>
    </source>
</reference>
<dbReference type="EMBL" id="JADKGY010000008">
    <property type="protein sequence ID" value="MBK9982812.1"/>
    <property type="molecule type" value="Genomic_DNA"/>
</dbReference>
<dbReference type="Proteomes" id="UP000808337">
    <property type="component" value="Unassembled WGS sequence"/>
</dbReference>
<sequence length="450" mass="51723">MIQLRTHRTMKSISLLAIIGLFTCSINGQQMLNQYVKQAIENNLQVKEKKIMEHKQAIMLEEASKLYSPDINFIGNYTLAAGGRNIDFPIGSLLNPVYSTLNDLTESQKFNLVEDQSVNFLPNNFYDVKFRITQPILRPEIKYNKWIKQEEVTMSGLQTDQTVRDLVRDVKSAYLKWMQAKEVIRIIAQGEGLLNENKRITESLIKNGQAIPSALMRVESEIDLVHAQQQKAQTDLKNAASWFNFLLHQPSDTPIIADTFDRTPDIPVLTDVTSREELQQIKSGQHIQELALTLEQKHFAPKLGVQVDLGSQAYGTDWGGYVLGGLQLDIPIWDNKKSKLKQQEWKASLEANQNSYEWTKQAFEVQLQSEIENLHSDIALYDSYTSMMKTNNRYYDETLRRYKEGLTNYIELLDARTDVTNTQLQQNIAKYQSWIRQINIERLAATAPID</sequence>
<keyword evidence="5" id="KW-0812">Transmembrane</keyword>
<accession>A0A9D7XTL3</accession>
<evidence type="ECO:0000256" key="5">
    <source>
        <dbReference type="ARBA" id="ARBA00022692"/>
    </source>
</evidence>
<protein>
    <submittedName>
        <fullName evidence="8">TolC family protein</fullName>
    </submittedName>
</protein>
<keyword evidence="7" id="KW-0998">Cell outer membrane</keyword>
<keyword evidence="6" id="KW-0472">Membrane</keyword>
<dbReference type="InterPro" id="IPR051906">
    <property type="entry name" value="TolC-like"/>
</dbReference>
<dbReference type="Gene3D" id="1.20.1600.10">
    <property type="entry name" value="Outer membrane efflux proteins (OEP)"/>
    <property type="match status" value="1"/>
</dbReference>
<dbReference type="AlphaFoldDB" id="A0A9D7XTL3"/>